<feature type="transmembrane region" description="Helical" evidence="1">
    <location>
        <begin position="401"/>
        <end position="418"/>
    </location>
</feature>
<feature type="transmembrane region" description="Helical" evidence="1">
    <location>
        <begin position="370"/>
        <end position="389"/>
    </location>
</feature>
<dbReference type="EMBL" id="JAOYFC010000002">
    <property type="protein sequence ID" value="MCV6824727.1"/>
    <property type="molecule type" value="Genomic_DNA"/>
</dbReference>
<organism evidence="2 3">
    <name type="scientific">Halocynthiibacter halioticoli</name>
    <dbReference type="NCBI Taxonomy" id="2986804"/>
    <lineage>
        <taxon>Bacteria</taxon>
        <taxon>Pseudomonadati</taxon>
        <taxon>Pseudomonadota</taxon>
        <taxon>Alphaproteobacteria</taxon>
        <taxon>Rhodobacterales</taxon>
        <taxon>Paracoccaceae</taxon>
        <taxon>Halocynthiibacter</taxon>
    </lineage>
</organism>
<keyword evidence="1" id="KW-0472">Membrane</keyword>
<gene>
    <name evidence="2" type="ORF">OH136_09180</name>
</gene>
<keyword evidence="3" id="KW-1185">Reference proteome</keyword>
<evidence type="ECO:0000313" key="2">
    <source>
        <dbReference type="EMBL" id="MCV6824727.1"/>
    </source>
</evidence>
<dbReference type="InterPro" id="IPR021830">
    <property type="entry name" value="DUF3422"/>
</dbReference>
<reference evidence="2" key="1">
    <citation type="submission" date="2022-10" db="EMBL/GenBank/DDBJ databases">
        <authorList>
            <person name="Yue Y."/>
        </authorList>
    </citation>
    <scope>NUCLEOTIDE SEQUENCE</scope>
    <source>
        <strain evidence="2">Z654</strain>
    </source>
</reference>
<dbReference type="RefSeq" id="WP_263953581.1">
    <property type="nucleotide sequence ID" value="NZ_JAOYFC010000002.1"/>
</dbReference>
<proteinExistence type="predicted"/>
<sequence length="427" mass="48500">MDEIKDHPDRYHLANELHARPFPALSAPASAVFLALKTPDGQERDYAAERAHLLDLLDRHGAVHPRPGATHYFGPLGRHFLKWESHSEFLTYTIFTEAVASRAFDPKGFEVFPKDWCAKAPGLRLTSAHFHIEKRPEHDEAILENLTQWFVPESLAVSEILDASALVASDFRIDEAGHVRFAMMMQDGVGPQRTGRILQRLCEIETYKTMAMLGYLTAKNLMGEIGPIESELTGVVARMGTTVDAAEETLAELKPLTARLEQLTAETSYRFGATNAYEAIVNQRIKILREERYRGRQTFDEFMMRRFDPAMRTVTAAEKLLQRMSDRAVRAAELLRTRVDVERGRQNQEILRSMDRRADLQLRLQQTVEGLSVVAISYYAVSLLGYFFAPLAKNFHLSKTVLTAVLVPFVVLGVWMYLKNLKKRIGH</sequence>
<comment type="caution">
    <text evidence="2">The sequence shown here is derived from an EMBL/GenBank/DDBJ whole genome shotgun (WGS) entry which is preliminary data.</text>
</comment>
<keyword evidence="1" id="KW-1133">Transmembrane helix</keyword>
<keyword evidence="1" id="KW-0812">Transmembrane</keyword>
<dbReference type="Pfam" id="PF11902">
    <property type="entry name" value="DUF3422"/>
    <property type="match status" value="1"/>
</dbReference>
<dbReference type="AlphaFoldDB" id="A0AAE3LQQ8"/>
<dbReference type="Proteomes" id="UP001208041">
    <property type="component" value="Unassembled WGS sequence"/>
</dbReference>
<name>A0AAE3LQQ8_9RHOB</name>
<evidence type="ECO:0000256" key="1">
    <source>
        <dbReference type="SAM" id="Phobius"/>
    </source>
</evidence>
<accession>A0AAE3LQQ8</accession>
<protein>
    <submittedName>
        <fullName evidence="2">DUF3422 domain-containing protein</fullName>
    </submittedName>
</protein>
<evidence type="ECO:0000313" key="3">
    <source>
        <dbReference type="Proteomes" id="UP001208041"/>
    </source>
</evidence>